<organism evidence="4 5">
    <name type="scientific">Pararobbsia silviterrae</name>
    <dbReference type="NCBI Taxonomy" id="1792498"/>
    <lineage>
        <taxon>Bacteria</taxon>
        <taxon>Pseudomonadati</taxon>
        <taxon>Pseudomonadota</taxon>
        <taxon>Betaproteobacteria</taxon>
        <taxon>Burkholderiales</taxon>
        <taxon>Burkholderiaceae</taxon>
        <taxon>Pararobbsia</taxon>
    </lineage>
</organism>
<accession>A0A494XQ34</accession>
<reference evidence="4 5" key="1">
    <citation type="submission" date="2018-10" db="EMBL/GenBank/DDBJ databases">
        <title>Robbsia sp. DHC34, isolated from soil.</title>
        <authorList>
            <person name="Gao Z.-H."/>
            <person name="Qiu L.-H."/>
        </authorList>
    </citation>
    <scope>NUCLEOTIDE SEQUENCE [LARGE SCALE GENOMIC DNA]</scope>
    <source>
        <strain evidence="4 5">DHC34</strain>
    </source>
</reference>
<evidence type="ECO:0000313" key="5">
    <source>
        <dbReference type="Proteomes" id="UP000270342"/>
    </source>
</evidence>
<dbReference type="RefSeq" id="WP_121088691.1">
    <property type="nucleotide sequence ID" value="NZ_RBZU01000010.1"/>
</dbReference>
<comment type="similarity">
    <text evidence="1">Belongs to the metallo-dependent hydrolases superfamily. ATZ/TRZ family.</text>
</comment>
<keyword evidence="5" id="KW-1185">Reference proteome</keyword>
<keyword evidence="2 4" id="KW-0378">Hydrolase</keyword>
<dbReference type="EMBL" id="RBZU01000010">
    <property type="protein sequence ID" value="RKP49643.1"/>
    <property type="molecule type" value="Genomic_DNA"/>
</dbReference>
<feature type="domain" description="Amidohydrolase-related" evidence="3">
    <location>
        <begin position="59"/>
        <end position="411"/>
    </location>
</feature>
<sequence>MKRQVLWADFVLPMTDGNPVIENGAVVVGDDGRIESVGAADELIARYPDASVRRLDKRVLMPGLINAHCHSGLLRGTAEGLPVWDWLQQFIDPMHRVIEPREAEAASWLCYAEALLSGTTTIVDMWRHMHGSARAASELGIRAVLVPYVAEHPEHDYFETLDSNERLIESWHGGAGGRVNVWVGLEHMFYAVPDAWKRAVAMSRAHRVGLHTHSGESRFDVEETQRRYGVRPVEALERFGLLDAHHVLLAHCVWLSDAEIERLAARGVGVAHNPVSNMKLASGAAPVEKLLAAGVAVGLGTDGEKENNNLDVFEEMKTASLMAKLSRLDAAALDAWSVCRMATSTGARALGMDAQIGSLEPGKAADLIAVRTDTPRMTPLMRGRWSNLHHNLVHAVQGGDVDLTMVAGRIVVDGGRLLSADLQALIEHVNDLAPGLFERRDAWLASNEAKFGLNEA</sequence>
<comment type="caution">
    <text evidence="4">The sequence shown here is derived from an EMBL/GenBank/DDBJ whole genome shotgun (WGS) entry which is preliminary data.</text>
</comment>
<dbReference type="OrthoDB" id="9807210at2"/>
<evidence type="ECO:0000256" key="1">
    <source>
        <dbReference type="ARBA" id="ARBA00006745"/>
    </source>
</evidence>
<dbReference type="Gene3D" id="3.20.20.140">
    <property type="entry name" value="Metal-dependent hydrolases"/>
    <property type="match status" value="1"/>
</dbReference>
<dbReference type="CDD" id="cd01298">
    <property type="entry name" value="ATZ_TRZ_like"/>
    <property type="match status" value="1"/>
</dbReference>
<evidence type="ECO:0000256" key="2">
    <source>
        <dbReference type="ARBA" id="ARBA00022801"/>
    </source>
</evidence>
<evidence type="ECO:0000313" key="4">
    <source>
        <dbReference type="EMBL" id="RKP49643.1"/>
    </source>
</evidence>
<dbReference type="InterPro" id="IPR006680">
    <property type="entry name" value="Amidohydro-rel"/>
</dbReference>
<dbReference type="InterPro" id="IPR032466">
    <property type="entry name" value="Metal_Hydrolase"/>
</dbReference>
<evidence type="ECO:0000259" key="3">
    <source>
        <dbReference type="Pfam" id="PF01979"/>
    </source>
</evidence>
<dbReference type="InterPro" id="IPR050287">
    <property type="entry name" value="MTA/SAH_deaminase"/>
</dbReference>
<dbReference type="AlphaFoldDB" id="A0A494XQ34"/>
<dbReference type="InterPro" id="IPR011059">
    <property type="entry name" value="Metal-dep_hydrolase_composite"/>
</dbReference>
<name>A0A494XQ34_9BURK</name>
<dbReference type="Proteomes" id="UP000270342">
    <property type="component" value="Unassembled WGS sequence"/>
</dbReference>
<dbReference type="PANTHER" id="PTHR43794:SF11">
    <property type="entry name" value="AMIDOHYDROLASE-RELATED DOMAIN-CONTAINING PROTEIN"/>
    <property type="match status" value="1"/>
</dbReference>
<dbReference type="SUPFAM" id="SSF51556">
    <property type="entry name" value="Metallo-dependent hydrolases"/>
    <property type="match status" value="1"/>
</dbReference>
<dbReference type="Pfam" id="PF01979">
    <property type="entry name" value="Amidohydro_1"/>
    <property type="match status" value="1"/>
</dbReference>
<dbReference type="SUPFAM" id="SSF51338">
    <property type="entry name" value="Composite domain of metallo-dependent hydrolases"/>
    <property type="match status" value="1"/>
</dbReference>
<protein>
    <submittedName>
        <fullName evidence="4">Amidohydrolase</fullName>
    </submittedName>
</protein>
<dbReference type="PANTHER" id="PTHR43794">
    <property type="entry name" value="AMINOHYDROLASE SSNA-RELATED"/>
    <property type="match status" value="1"/>
</dbReference>
<gene>
    <name evidence="4" type="ORF">D7S86_20345</name>
</gene>
<dbReference type="Gene3D" id="2.30.40.10">
    <property type="entry name" value="Urease, subunit C, domain 1"/>
    <property type="match status" value="1"/>
</dbReference>
<proteinExistence type="inferred from homology"/>
<dbReference type="GO" id="GO:0016810">
    <property type="term" value="F:hydrolase activity, acting on carbon-nitrogen (but not peptide) bonds"/>
    <property type="evidence" value="ECO:0007669"/>
    <property type="project" value="InterPro"/>
</dbReference>